<keyword evidence="11 15" id="KW-0539">Nucleus</keyword>
<dbReference type="GO" id="GO:0008340">
    <property type="term" value="P:determination of adult lifespan"/>
    <property type="evidence" value="ECO:0007669"/>
    <property type="project" value="UniProtKB-ARBA"/>
</dbReference>
<keyword evidence="19" id="KW-1185">Reference proteome</keyword>
<dbReference type="GO" id="GO:0008286">
    <property type="term" value="P:insulin receptor signaling pathway"/>
    <property type="evidence" value="ECO:0007669"/>
    <property type="project" value="UniProtKB-ARBA"/>
</dbReference>
<keyword evidence="6" id="KW-0341">Growth regulation</keyword>
<evidence type="ECO:0000256" key="6">
    <source>
        <dbReference type="ARBA" id="ARBA00022604"/>
    </source>
</evidence>
<evidence type="ECO:0000256" key="10">
    <source>
        <dbReference type="ARBA" id="ARBA00023163"/>
    </source>
</evidence>
<evidence type="ECO:0000256" key="2">
    <source>
        <dbReference type="ARBA" id="ARBA00004496"/>
    </source>
</evidence>
<evidence type="ECO:0000256" key="16">
    <source>
        <dbReference type="SAM" id="MobiDB-lite"/>
    </source>
</evidence>
<keyword evidence="9" id="KW-0010">Activator</keyword>
<gene>
    <name evidence="18" type="ORF">TCAL_00125</name>
</gene>
<dbReference type="InterPro" id="IPR036388">
    <property type="entry name" value="WH-like_DNA-bd_sf"/>
</dbReference>
<name>A0A553PHT8_TIGCA</name>
<keyword evidence="5" id="KW-0597">Phosphoprotein</keyword>
<dbReference type="GO" id="GO:0031349">
    <property type="term" value="P:positive regulation of defense response"/>
    <property type="evidence" value="ECO:0007669"/>
    <property type="project" value="UniProtKB-ARBA"/>
</dbReference>
<evidence type="ECO:0000256" key="3">
    <source>
        <dbReference type="ARBA" id="ARBA00022473"/>
    </source>
</evidence>
<keyword evidence="7" id="KW-0805">Transcription regulation</keyword>
<keyword evidence="12" id="KW-0131">Cell cycle</keyword>
<keyword evidence="8 15" id="KW-0238">DNA-binding</keyword>
<dbReference type="STRING" id="6832.A0A553PHT8"/>
<dbReference type="Proteomes" id="UP000318571">
    <property type="component" value="Chromosome 5"/>
</dbReference>
<evidence type="ECO:0000256" key="8">
    <source>
        <dbReference type="ARBA" id="ARBA00023125"/>
    </source>
</evidence>
<dbReference type="AlphaFoldDB" id="A0A553PHT8"/>
<evidence type="ECO:0000256" key="1">
    <source>
        <dbReference type="ARBA" id="ARBA00004123"/>
    </source>
</evidence>
<feature type="compositionally biased region" description="Polar residues" evidence="16">
    <location>
        <begin position="82"/>
        <end position="105"/>
    </location>
</feature>
<dbReference type="PRINTS" id="PR00053">
    <property type="entry name" value="FORKHEAD"/>
</dbReference>
<evidence type="ECO:0000256" key="11">
    <source>
        <dbReference type="ARBA" id="ARBA00023242"/>
    </source>
</evidence>
<dbReference type="GO" id="GO:0000978">
    <property type="term" value="F:RNA polymerase II cis-regulatory region sequence-specific DNA binding"/>
    <property type="evidence" value="ECO:0007669"/>
    <property type="project" value="TreeGrafter"/>
</dbReference>
<comment type="subcellular location">
    <subcellularLocation>
        <location evidence="2">Cytoplasm</location>
    </subcellularLocation>
    <subcellularLocation>
        <location evidence="1 15">Nucleus</location>
    </subcellularLocation>
</comment>
<dbReference type="GO" id="GO:0010883">
    <property type="term" value="P:regulation of lipid storage"/>
    <property type="evidence" value="ECO:0007669"/>
    <property type="project" value="UniProtKB-ARBA"/>
</dbReference>
<evidence type="ECO:0000259" key="17">
    <source>
        <dbReference type="PROSITE" id="PS50039"/>
    </source>
</evidence>
<dbReference type="Gene3D" id="1.10.10.10">
    <property type="entry name" value="Winged helix-like DNA-binding domain superfamily/Winged helix DNA-binding domain"/>
    <property type="match status" value="1"/>
</dbReference>
<feature type="DNA-binding region" description="Fork-head" evidence="15">
    <location>
        <begin position="169"/>
        <end position="267"/>
    </location>
</feature>
<dbReference type="GO" id="GO:0034599">
    <property type="term" value="P:cellular response to oxidative stress"/>
    <property type="evidence" value="ECO:0007669"/>
    <property type="project" value="UniProtKB-ARBA"/>
</dbReference>
<feature type="region of interest" description="Disordered" evidence="16">
    <location>
        <begin position="260"/>
        <end position="308"/>
    </location>
</feature>
<comment type="caution">
    <text evidence="18">The sequence shown here is derived from an EMBL/GenBank/DDBJ whole genome shotgun (WGS) entry which is preliminary data.</text>
</comment>
<evidence type="ECO:0000256" key="15">
    <source>
        <dbReference type="PROSITE-ProRule" id="PRU00089"/>
    </source>
</evidence>
<evidence type="ECO:0000256" key="4">
    <source>
        <dbReference type="ARBA" id="ARBA00022490"/>
    </source>
</evidence>
<keyword evidence="4" id="KW-0963">Cytoplasm</keyword>
<reference evidence="18 19" key="1">
    <citation type="journal article" date="2018" name="Nat. Ecol. Evol.">
        <title>Genomic signatures of mitonuclear coevolution across populations of Tigriopus californicus.</title>
        <authorList>
            <person name="Barreto F.S."/>
            <person name="Watson E.T."/>
            <person name="Lima T.G."/>
            <person name="Willett C.S."/>
            <person name="Edmands S."/>
            <person name="Li W."/>
            <person name="Burton R.S."/>
        </authorList>
    </citation>
    <scope>NUCLEOTIDE SEQUENCE [LARGE SCALE GENOMIC DNA]</scope>
    <source>
        <strain evidence="18 19">San Diego</strain>
    </source>
</reference>
<dbReference type="InterPro" id="IPR036390">
    <property type="entry name" value="WH_DNA-bd_sf"/>
</dbReference>
<dbReference type="GO" id="GO:0009896">
    <property type="term" value="P:positive regulation of catabolic process"/>
    <property type="evidence" value="ECO:0007669"/>
    <property type="project" value="UniProtKB-ARBA"/>
</dbReference>
<dbReference type="GO" id="GO:0005737">
    <property type="term" value="C:cytoplasm"/>
    <property type="evidence" value="ECO:0007669"/>
    <property type="project" value="UniProtKB-SubCell"/>
</dbReference>
<feature type="region of interest" description="Disordered" evidence="16">
    <location>
        <begin position="82"/>
        <end position="168"/>
    </location>
</feature>
<dbReference type="GO" id="GO:0050778">
    <property type="term" value="P:positive regulation of immune response"/>
    <property type="evidence" value="ECO:0007669"/>
    <property type="project" value="UniProtKB-ARBA"/>
</dbReference>
<dbReference type="GO" id="GO:0040015">
    <property type="term" value="P:negative regulation of multicellular organism growth"/>
    <property type="evidence" value="ECO:0007669"/>
    <property type="project" value="UniProtKB-ARBA"/>
</dbReference>
<dbReference type="EMBL" id="VCGU01000004">
    <property type="protein sequence ID" value="TRY77251.1"/>
    <property type="molecule type" value="Genomic_DNA"/>
</dbReference>
<dbReference type="Pfam" id="PF00250">
    <property type="entry name" value="Forkhead"/>
    <property type="match status" value="1"/>
</dbReference>
<dbReference type="PROSITE" id="PS00658">
    <property type="entry name" value="FORK_HEAD_2"/>
    <property type="match status" value="1"/>
</dbReference>
<evidence type="ECO:0000256" key="14">
    <source>
        <dbReference type="ARBA" id="ARBA00039893"/>
    </source>
</evidence>
<evidence type="ECO:0000256" key="9">
    <source>
        <dbReference type="ARBA" id="ARBA00023159"/>
    </source>
</evidence>
<evidence type="ECO:0000313" key="18">
    <source>
        <dbReference type="EMBL" id="TRY77251.1"/>
    </source>
</evidence>
<dbReference type="GO" id="GO:0005634">
    <property type="term" value="C:nucleus"/>
    <property type="evidence" value="ECO:0007669"/>
    <property type="project" value="UniProtKB-SubCell"/>
</dbReference>
<dbReference type="PROSITE" id="PS50039">
    <property type="entry name" value="FORK_HEAD_3"/>
    <property type="match status" value="1"/>
</dbReference>
<dbReference type="FunFam" id="1.10.10.10:FF:000032">
    <property type="entry name" value="Forkhead box protein O4"/>
    <property type="match status" value="1"/>
</dbReference>
<feature type="compositionally biased region" description="Basic and acidic residues" evidence="16">
    <location>
        <begin position="286"/>
        <end position="303"/>
    </location>
</feature>
<protein>
    <recommendedName>
        <fullName evidence="14">Forkhead box protein O</fullName>
    </recommendedName>
</protein>
<evidence type="ECO:0000256" key="5">
    <source>
        <dbReference type="ARBA" id="ARBA00022553"/>
    </source>
</evidence>
<dbReference type="CDD" id="cd20032">
    <property type="entry name" value="FH_FOXO"/>
    <property type="match status" value="1"/>
</dbReference>
<dbReference type="InterPro" id="IPR001766">
    <property type="entry name" value="Fork_head_dom"/>
</dbReference>
<dbReference type="GO" id="GO:0042594">
    <property type="term" value="P:response to starvation"/>
    <property type="evidence" value="ECO:0007669"/>
    <property type="project" value="UniProtKB-ARBA"/>
</dbReference>
<evidence type="ECO:0000256" key="12">
    <source>
        <dbReference type="ARBA" id="ARBA00023306"/>
    </source>
</evidence>
<feature type="domain" description="Fork-head" evidence="17">
    <location>
        <begin position="169"/>
        <end position="267"/>
    </location>
</feature>
<dbReference type="PANTHER" id="PTHR45767:SF2">
    <property type="entry name" value="FORKHEAD BOX PROTEIN O"/>
    <property type="match status" value="1"/>
</dbReference>
<accession>A0A553PHT8</accession>
<proteinExistence type="predicted"/>
<comment type="subunit">
    <text evidence="13">Interacts with melt.</text>
</comment>
<dbReference type="SUPFAM" id="SSF46785">
    <property type="entry name" value="Winged helix' DNA-binding domain"/>
    <property type="match status" value="1"/>
</dbReference>
<dbReference type="PANTHER" id="PTHR45767">
    <property type="entry name" value="FORKHEAD BOX PROTEIN O"/>
    <property type="match status" value="1"/>
</dbReference>
<keyword evidence="10" id="KW-0804">Transcription</keyword>
<organism evidence="18 19">
    <name type="scientific">Tigriopus californicus</name>
    <name type="common">Marine copepod</name>
    <dbReference type="NCBI Taxonomy" id="6832"/>
    <lineage>
        <taxon>Eukaryota</taxon>
        <taxon>Metazoa</taxon>
        <taxon>Ecdysozoa</taxon>
        <taxon>Arthropoda</taxon>
        <taxon>Crustacea</taxon>
        <taxon>Multicrustacea</taxon>
        <taxon>Hexanauplia</taxon>
        <taxon>Copepoda</taxon>
        <taxon>Harpacticoida</taxon>
        <taxon>Harpacticidae</taxon>
        <taxon>Tigriopus</taxon>
    </lineage>
</organism>
<keyword evidence="3" id="KW-0217">Developmental protein</keyword>
<evidence type="ECO:0000313" key="19">
    <source>
        <dbReference type="Proteomes" id="UP000318571"/>
    </source>
</evidence>
<sequence length="537" mass="59713">MEGPETMAALEDFDCALLNVEVKGELGLETGLNLPNNLFDDGLPEEITKEIFALENEDREIPFRSRCNTWPRLQNPINLFNAQQSVNDNPDSVDSGVSTESTRLQVTKYEDDKAYSPSSLPGGGGNPLPLVNEEDPENDSDLASRGVDSASTPPPHAMRPKMSSRRNPWGNMSYADLITQAIQSSPNQRLTLAQIYEWLVKNVTYFQNKGDNVSSLGWKNSIRHNLSLHNKFMRVQNEGAGKSSWWMLNPEESKPVALTKPTRRRANTLDSTTKFSARRGQRAGKRRDSFSGRTPNKDLKKISSEQLRTTGIVRQPSPQLPPQLCLPQDHVQGQSMGLVDDKAFQELREIQMEQQELVDQTTSTTLAFSQALPHKIKILEQRDLPSNRPLIQGSQDIAKPWDHALRTDGLDHQSLLGRSLPNPQSVFEANRFRPTSPDLPPAFIRSTSAETLVSSPQGANFPPVTNNSFLNTALASQPLSTLSESMDESPYYEEFMKTEVSSSDLTDFDFGLVSALDSALASETSSSQPNSFHQIML</sequence>
<evidence type="ECO:0000256" key="13">
    <source>
        <dbReference type="ARBA" id="ARBA00038846"/>
    </source>
</evidence>
<dbReference type="InterPro" id="IPR030456">
    <property type="entry name" value="TF_fork_head_CS_2"/>
</dbReference>
<evidence type="ECO:0000256" key="7">
    <source>
        <dbReference type="ARBA" id="ARBA00023015"/>
    </source>
</evidence>
<dbReference type="GO" id="GO:0001228">
    <property type="term" value="F:DNA-binding transcription activator activity, RNA polymerase II-specific"/>
    <property type="evidence" value="ECO:0007669"/>
    <property type="project" value="UniProtKB-ARBA"/>
</dbReference>
<dbReference type="SMART" id="SM00339">
    <property type="entry name" value="FH"/>
    <property type="match status" value="1"/>
</dbReference>
<feature type="compositionally biased region" description="Basic residues" evidence="16">
    <location>
        <begin position="276"/>
        <end position="285"/>
    </location>
</feature>